<evidence type="ECO:0000256" key="5">
    <source>
        <dbReference type="ARBA" id="ARBA00023143"/>
    </source>
</evidence>
<dbReference type="Pfam" id="PF02107">
    <property type="entry name" value="FlgH"/>
    <property type="match status" value="1"/>
</dbReference>
<evidence type="ECO:0000256" key="1">
    <source>
        <dbReference type="ARBA" id="ARBA00002591"/>
    </source>
</evidence>
<keyword evidence="4 7" id="KW-0472">Membrane</keyword>
<organism evidence="8 9">
    <name type="scientific">Paragemmobacter aquarius</name>
    <dbReference type="NCBI Taxonomy" id="2169400"/>
    <lineage>
        <taxon>Bacteria</taxon>
        <taxon>Pseudomonadati</taxon>
        <taxon>Pseudomonadota</taxon>
        <taxon>Alphaproteobacteria</taxon>
        <taxon>Rhodobacterales</taxon>
        <taxon>Paracoccaceae</taxon>
        <taxon>Paragemmobacter</taxon>
    </lineage>
</organism>
<gene>
    <name evidence="7" type="primary">flgH</name>
    <name evidence="8" type="ORF">HYN69_17800</name>
</gene>
<evidence type="ECO:0000313" key="9">
    <source>
        <dbReference type="Proteomes" id="UP000244496"/>
    </source>
</evidence>
<dbReference type="NCBIfam" id="NF001305">
    <property type="entry name" value="PRK00249.1-5"/>
    <property type="match status" value="1"/>
</dbReference>
<protein>
    <recommendedName>
        <fullName evidence="7">Flagellar L-ring protein</fullName>
    </recommendedName>
    <alternativeName>
        <fullName evidence="7">Basal body L-ring protein</fullName>
    </alternativeName>
</protein>
<evidence type="ECO:0000256" key="2">
    <source>
        <dbReference type="ARBA" id="ARBA00006929"/>
    </source>
</evidence>
<dbReference type="GO" id="GO:0003774">
    <property type="term" value="F:cytoskeletal motor activity"/>
    <property type="evidence" value="ECO:0007669"/>
    <property type="project" value="InterPro"/>
</dbReference>
<dbReference type="RefSeq" id="WP_108436925.1">
    <property type="nucleotide sequence ID" value="NZ_CP028918.1"/>
</dbReference>
<keyword evidence="3" id="KW-0732">Signal</keyword>
<comment type="subcellular location">
    <subcellularLocation>
        <location evidence="7">Cell outer membrane</location>
    </subcellularLocation>
    <subcellularLocation>
        <location evidence="7">Bacterial flagellum basal body</location>
    </subcellularLocation>
</comment>
<dbReference type="GO" id="GO:0009427">
    <property type="term" value="C:bacterial-type flagellum basal body, distal rod, L ring"/>
    <property type="evidence" value="ECO:0007669"/>
    <property type="project" value="InterPro"/>
</dbReference>
<comment type="function">
    <text evidence="1 7">Assembles around the rod to form the L-ring and probably protects the motor/basal body from shearing forces during rotation.</text>
</comment>
<dbReference type="EMBL" id="CP028918">
    <property type="protein sequence ID" value="AWB50113.1"/>
    <property type="molecule type" value="Genomic_DNA"/>
</dbReference>
<evidence type="ECO:0000256" key="4">
    <source>
        <dbReference type="ARBA" id="ARBA00023136"/>
    </source>
</evidence>
<dbReference type="AlphaFoldDB" id="A0A2S0UQM7"/>
<dbReference type="OrthoDB" id="9789227at2"/>
<proteinExistence type="inferred from homology"/>
<comment type="similarity">
    <text evidence="2 7">Belongs to the FlgH family.</text>
</comment>
<evidence type="ECO:0000256" key="3">
    <source>
        <dbReference type="ARBA" id="ARBA00022729"/>
    </source>
</evidence>
<dbReference type="PANTHER" id="PTHR34933">
    <property type="entry name" value="FLAGELLAR L-RING PROTEIN"/>
    <property type="match status" value="1"/>
</dbReference>
<keyword evidence="5 7" id="KW-0975">Bacterial flagellum</keyword>
<comment type="subunit">
    <text evidence="7">The basal body constitutes a major portion of the flagellar organelle and consists of four rings (L,P,S, and M) mounted on a central rod.</text>
</comment>
<dbReference type="GO" id="GO:0009279">
    <property type="term" value="C:cell outer membrane"/>
    <property type="evidence" value="ECO:0007669"/>
    <property type="project" value="UniProtKB-SubCell"/>
</dbReference>
<name>A0A2S0UQM7_9RHOB</name>
<dbReference type="InterPro" id="IPR000527">
    <property type="entry name" value="Flag_Lring"/>
</dbReference>
<keyword evidence="6 7" id="KW-0998">Cell outer membrane</keyword>
<accession>A0A2S0UQM7</accession>
<dbReference type="GO" id="GO:0071973">
    <property type="term" value="P:bacterial-type flagellum-dependent cell motility"/>
    <property type="evidence" value="ECO:0007669"/>
    <property type="project" value="InterPro"/>
</dbReference>
<evidence type="ECO:0000313" key="8">
    <source>
        <dbReference type="EMBL" id="AWB50113.1"/>
    </source>
</evidence>
<dbReference type="KEGG" id="geh:HYN69_17800"/>
<keyword evidence="8" id="KW-0282">Flagellum</keyword>
<keyword evidence="8" id="KW-0969">Cilium</keyword>
<dbReference type="PRINTS" id="PR01008">
    <property type="entry name" value="FLGLRINGFLGH"/>
</dbReference>
<keyword evidence="8" id="KW-0966">Cell projection</keyword>
<sequence>MRWLLIGLSVAGCARMDQVGRAPGFAPLEGSNQYHAMYSAPLPMSSDQDGPTAGSSLWSAERGALFGDSRAAQRGDIMTVVIEIDDSAKISNSTGRSRSAAEDMGIPSLIGIPQRIDAQLPDGASMENAAEATSKSSFQGDGSVSRAEKLTLRVAATVVEKLPNGVLRIEGRQEVRVNFELRELLLSGYVRPVDISRRNEITYDKIAGAQISYGGRGQITDVQQPRYGQQVADIVLPF</sequence>
<dbReference type="PANTHER" id="PTHR34933:SF1">
    <property type="entry name" value="FLAGELLAR L-RING PROTEIN"/>
    <property type="match status" value="1"/>
</dbReference>
<evidence type="ECO:0000256" key="7">
    <source>
        <dbReference type="HAMAP-Rule" id="MF_00415"/>
    </source>
</evidence>
<dbReference type="Proteomes" id="UP000244496">
    <property type="component" value="Chromosome"/>
</dbReference>
<keyword evidence="9" id="KW-1185">Reference proteome</keyword>
<evidence type="ECO:0000256" key="6">
    <source>
        <dbReference type="ARBA" id="ARBA00023237"/>
    </source>
</evidence>
<reference evidence="8 9" key="1">
    <citation type="submission" date="2018-04" db="EMBL/GenBank/DDBJ databases">
        <title>Genome sequencing of Gemmobacter.</title>
        <authorList>
            <person name="Yi H."/>
            <person name="Baek M.-G."/>
        </authorList>
    </citation>
    <scope>NUCLEOTIDE SEQUENCE [LARGE SCALE GENOMIC DNA]</scope>
    <source>
        <strain evidence="8 9">HYN0069</strain>
    </source>
</reference>
<dbReference type="HAMAP" id="MF_00415">
    <property type="entry name" value="FlgH"/>
    <property type="match status" value="1"/>
</dbReference>